<dbReference type="InParanoid" id="C7Z3I9"/>
<accession>C7Z3I9</accession>
<dbReference type="GeneID" id="9675777"/>
<gene>
    <name evidence="5" type="ORF">NECHADRAFT_28119</name>
</gene>
<reference evidence="5 6" key="1">
    <citation type="journal article" date="2009" name="PLoS Genet.">
        <title>The genome of Nectria haematococca: contribution of supernumerary chromosomes to gene expansion.</title>
        <authorList>
            <person name="Coleman J.J."/>
            <person name="Rounsley S.D."/>
            <person name="Rodriguez-Carres M."/>
            <person name="Kuo A."/>
            <person name="Wasmann C.C."/>
            <person name="Grimwood J."/>
            <person name="Schmutz J."/>
            <person name="Taga M."/>
            <person name="White G.J."/>
            <person name="Zhou S."/>
            <person name="Schwartz D.C."/>
            <person name="Freitag M."/>
            <person name="Ma L.J."/>
            <person name="Danchin E.G."/>
            <person name="Henrissat B."/>
            <person name="Coutinho P.M."/>
            <person name="Nelson D.R."/>
            <person name="Straney D."/>
            <person name="Napoli C.A."/>
            <person name="Barker B.M."/>
            <person name="Gribskov M."/>
            <person name="Rep M."/>
            <person name="Kroken S."/>
            <person name="Molnar I."/>
            <person name="Rensing C."/>
            <person name="Kennell J.C."/>
            <person name="Zamora J."/>
            <person name="Farman M.L."/>
            <person name="Selker E.U."/>
            <person name="Salamov A."/>
            <person name="Shapiro H."/>
            <person name="Pangilinan J."/>
            <person name="Lindquist E."/>
            <person name="Lamers C."/>
            <person name="Grigoriev I.V."/>
            <person name="Geiser D.M."/>
            <person name="Covert S.F."/>
            <person name="Temporini E."/>
            <person name="Vanetten H.D."/>
        </authorList>
    </citation>
    <scope>NUCLEOTIDE SEQUENCE [LARGE SCALE GENOMIC DNA]</scope>
    <source>
        <strain evidence="6">ATCC MYA-4622 / CBS 123669 / FGSC 9596 / NRRL 45880 / 77-13-4</strain>
    </source>
</reference>
<evidence type="ECO:0000256" key="4">
    <source>
        <dbReference type="RuleBase" id="RU000363"/>
    </source>
</evidence>
<dbReference type="eggNOG" id="KOG4169">
    <property type="taxonomic scope" value="Eukaryota"/>
</dbReference>
<organism evidence="5 6">
    <name type="scientific">Fusarium vanettenii (strain ATCC MYA-4622 / CBS 123669 / FGSC 9596 / NRRL 45880 / 77-13-4)</name>
    <name type="common">Fusarium solani subsp. pisi</name>
    <dbReference type="NCBI Taxonomy" id="660122"/>
    <lineage>
        <taxon>Eukaryota</taxon>
        <taxon>Fungi</taxon>
        <taxon>Dikarya</taxon>
        <taxon>Ascomycota</taxon>
        <taxon>Pezizomycotina</taxon>
        <taxon>Sordariomycetes</taxon>
        <taxon>Hypocreomycetidae</taxon>
        <taxon>Hypocreales</taxon>
        <taxon>Nectriaceae</taxon>
        <taxon>Fusarium</taxon>
        <taxon>Fusarium solani species complex</taxon>
        <taxon>Fusarium vanettenii</taxon>
    </lineage>
</organism>
<dbReference type="KEGG" id="nhe:NECHADRAFT_28119"/>
<dbReference type="InterPro" id="IPR036291">
    <property type="entry name" value="NAD(P)-bd_dom_sf"/>
</dbReference>
<dbReference type="SUPFAM" id="SSF51735">
    <property type="entry name" value="NAD(P)-binding Rossmann-fold domains"/>
    <property type="match status" value="1"/>
</dbReference>
<comment type="similarity">
    <text evidence="1 4">Belongs to the short-chain dehydrogenases/reductases (SDR) family.</text>
</comment>
<dbReference type="Gene3D" id="3.40.50.720">
    <property type="entry name" value="NAD(P)-binding Rossmann-like Domain"/>
    <property type="match status" value="1"/>
</dbReference>
<keyword evidence="6" id="KW-1185">Reference proteome</keyword>
<dbReference type="GO" id="GO:0016616">
    <property type="term" value="F:oxidoreductase activity, acting on the CH-OH group of donors, NAD or NADP as acceptor"/>
    <property type="evidence" value="ECO:0007669"/>
    <property type="project" value="TreeGrafter"/>
</dbReference>
<keyword evidence="2" id="KW-0521">NADP</keyword>
<dbReference type="InterPro" id="IPR020904">
    <property type="entry name" value="Sc_DH/Rdtase_CS"/>
</dbReference>
<evidence type="ECO:0000256" key="3">
    <source>
        <dbReference type="ARBA" id="ARBA00023002"/>
    </source>
</evidence>
<dbReference type="OMA" id="VNIRINC"/>
<dbReference type="HOGENOM" id="CLU_010194_13_0_1"/>
<dbReference type="VEuPathDB" id="FungiDB:NECHADRAFT_28119"/>
<evidence type="ECO:0000313" key="6">
    <source>
        <dbReference type="Proteomes" id="UP000005206"/>
    </source>
</evidence>
<dbReference type="RefSeq" id="XP_003047031.1">
    <property type="nucleotide sequence ID" value="XM_003046985.1"/>
</dbReference>
<dbReference type="Proteomes" id="UP000005206">
    <property type="component" value="Chromosome 8"/>
</dbReference>
<dbReference type="PANTHER" id="PTHR44229:SF4">
    <property type="entry name" value="15-HYDROXYPROSTAGLANDIN DEHYDROGENASE [NAD(+)]"/>
    <property type="match status" value="1"/>
</dbReference>
<dbReference type="PRINTS" id="PR00080">
    <property type="entry name" value="SDRFAMILY"/>
</dbReference>
<protein>
    <recommendedName>
        <fullName evidence="7">NAD(P)-binding protein</fullName>
    </recommendedName>
</protein>
<dbReference type="PRINTS" id="PR00081">
    <property type="entry name" value="GDHRDH"/>
</dbReference>
<dbReference type="PANTHER" id="PTHR44229">
    <property type="entry name" value="15-HYDROXYPROSTAGLANDIN DEHYDROGENASE [NAD(+)]"/>
    <property type="match status" value="1"/>
</dbReference>
<evidence type="ECO:0008006" key="7">
    <source>
        <dbReference type="Google" id="ProtNLM"/>
    </source>
</evidence>
<evidence type="ECO:0000256" key="2">
    <source>
        <dbReference type="ARBA" id="ARBA00022857"/>
    </source>
</evidence>
<evidence type="ECO:0000256" key="1">
    <source>
        <dbReference type="ARBA" id="ARBA00006484"/>
    </source>
</evidence>
<dbReference type="PROSITE" id="PS00061">
    <property type="entry name" value="ADH_SHORT"/>
    <property type="match status" value="1"/>
</dbReference>
<dbReference type="STRING" id="660122.C7Z3I9"/>
<dbReference type="OrthoDB" id="37659at2759"/>
<feature type="non-terminal residue" evidence="5">
    <location>
        <position position="212"/>
    </location>
</feature>
<proteinExistence type="inferred from homology"/>
<feature type="non-terminal residue" evidence="5">
    <location>
        <position position="1"/>
    </location>
</feature>
<name>C7Z3I9_FUSV7</name>
<dbReference type="EMBL" id="GG698909">
    <property type="protein sequence ID" value="EEU41318.1"/>
    <property type="molecule type" value="Genomic_DNA"/>
</dbReference>
<dbReference type="GO" id="GO:0005737">
    <property type="term" value="C:cytoplasm"/>
    <property type="evidence" value="ECO:0007669"/>
    <property type="project" value="TreeGrafter"/>
</dbReference>
<keyword evidence="3" id="KW-0560">Oxidoreductase</keyword>
<dbReference type="AlphaFoldDB" id="C7Z3I9"/>
<sequence>SNPVAFITGGCSGIGLALSRHLLGKGWHVAMIDLQPPPGQFHQHGDSTLFLKADVSSWEQQVDAFAQAFEWKGRLDMAALNAGIDDRDDIFNSVDPATLPRKPNMSPFDIDLLGVYYGIKLFAHYASRNPNPGGKIIMTSSAAGLYGSAGMPQYAAAKAGVISLARSLARPAAQHNITINAICPMMVNTPLPPRAFLEAFPKEHITPMEIVI</sequence>
<evidence type="ECO:0000313" key="5">
    <source>
        <dbReference type="EMBL" id="EEU41318.1"/>
    </source>
</evidence>
<dbReference type="Pfam" id="PF00106">
    <property type="entry name" value="adh_short"/>
    <property type="match status" value="1"/>
</dbReference>
<dbReference type="InterPro" id="IPR002347">
    <property type="entry name" value="SDR_fam"/>
</dbReference>